<dbReference type="EMBL" id="JAELVR010000018">
    <property type="protein sequence ID" value="MBJ6373661.1"/>
    <property type="molecule type" value="Genomic_DNA"/>
</dbReference>
<comment type="caution">
    <text evidence="1">The sequence shown here is derived from an EMBL/GenBank/DDBJ whole genome shotgun (WGS) entry which is preliminary data.</text>
</comment>
<dbReference type="Proteomes" id="UP000619079">
    <property type="component" value="Unassembled WGS sequence"/>
</dbReference>
<organism evidence="1 2">
    <name type="scientific">Sedimentitalea arenosa</name>
    <dbReference type="NCBI Taxonomy" id="2798803"/>
    <lineage>
        <taxon>Bacteria</taxon>
        <taxon>Pseudomonadati</taxon>
        <taxon>Pseudomonadota</taxon>
        <taxon>Alphaproteobacteria</taxon>
        <taxon>Rhodobacterales</taxon>
        <taxon>Paracoccaceae</taxon>
        <taxon>Sedimentitalea</taxon>
    </lineage>
</organism>
<gene>
    <name evidence="1" type="ORF">JF290_19245</name>
</gene>
<reference evidence="1" key="1">
    <citation type="submission" date="2020-12" db="EMBL/GenBank/DDBJ databases">
        <title>Sedimentitalea sp. nov., isolated from sand in Incheon.</title>
        <authorList>
            <person name="Kim W."/>
        </authorList>
    </citation>
    <scope>NUCLEOTIDE SEQUENCE</scope>
    <source>
        <strain evidence="1">CAU 1593</strain>
    </source>
</reference>
<keyword evidence="2" id="KW-1185">Reference proteome</keyword>
<name>A0A8J7M031_9RHOB</name>
<proteinExistence type="predicted"/>
<dbReference type="AlphaFoldDB" id="A0A8J7M031"/>
<evidence type="ECO:0000313" key="1">
    <source>
        <dbReference type="EMBL" id="MBJ6373661.1"/>
    </source>
</evidence>
<dbReference type="RefSeq" id="WP_199026535.1">
    <property type="nucleotide sequence ID" value="NZ_JAELVR010000018.1"/>
</dbReference>
<accession>A0A8J7M031</accession>
<sequence length="110" mass="12441">MKYVLASVLTLASTIPAAAELSQRERELWAVYHSCLDPHLPDVARHVPSLEEGADLIAESLCVDEHTELLNEIARRPTFKTTTVSESFGQALFVIKRDTKLWIYMTRRDG</sequence>
<evidence type="ECO:0000313" key="2">
    <source>
        <dbReference type="Proteomes" id="UP000619079"/>
    </source>
</evidence>
<protein>
    <submittedName>
        <fullName evidence="1">Uncharacterized protein</fullName>
    </submittedName>
</protein>